<dbReference type="Gene3D" id="3.40.50.2300">
    <property type="match status" value="1"/>
</dbReference>
<dbReference type="GO" id="GO:0003677">
    <property type="term" value="F:DNA binding"/>
    <property type="evidence" value="ECO:0007669"/>
    <property type="project" value="InterPro"/>
</dbReference>
<dbReference type="AlphaFoldDB" id="E7GDL3"/>
<dbReference type="InterPro" id="IPR007492">
    <property type="entry name" value="LytTR_DNA-bd_dom"/>
</dbReference>
<dbReference type="PANTHER" id="PTHR37299">
    <property type="entry name" value="TRANSCRIPTIONAL REGULATOR-RELATED"/>
    <property type="match status" value="1"/>
</dbReference>
<dbReference type="EMBL" id="ADKX01000042">
    <property type="protein sequence ID" value="EFW03870.1"/>
    <property type="molecule type" value="Genomic_DNA"/>
</dbReference>
<dbReference type="OrthoDB" id="9802383at2"/>
<evidence type="ECO:0000256" key="1">
    <source>
        <dbReference type="PROSITE-ProRule" id="PRU00169"/>
    </source>
</evidence>
<reference evidence="4 5" key="1">
    <citation type="submission" date="2010-12" db="EMBL/GenBank/DDBJ databases">
        <title>The Genome Sequence of Coprobacillus sp. strain 29_1.</title>
        <authorList>
            <consortium name="The Broad Institute Genome Sequencing Platform"/>
            <person name="Earl A."/>
            <person name="Ward D."/>
            <person name="Feldgarden M."/>
            <person name="Gevers D."/>
            <person name="Daigneault M."/>
            <person name="Sibley C.D."/>
            <person name="White A."/>
            <person name="Strauss J."/>
            <person name="Allen-Vercoe E."/>
            <person name="Young S.K."/>
            <person name="Zeng Q."/>
            <person name="Gargeya S."/>
            <person name="Fitzgerald M."/>
            <person name="Haas B."/>
            <person name="Abouelleil A."/>
            <person name="Alvarado L."/>
            <person name="Arachchi H.M."/>
            <person name="Berlin A."/>
            <person name="Brown A."/>
            <person name="Chapman S.B."/>
            <person name="Chen Z."/>
            <person name="Dunbar C."/>
            <person name="Freedman E."/>
            <person name="Gearin G."/>
            <person name="Gellesch M."/>
            <person name="Goldberg J."/>
            <person name="Griggs A."/>
            <person name="Gujja S."/>
            <person name="Heilman E."/>
            <person name="Heiman D."/>
            <person name="Howarth C."/>
            <person name="Larson L."/>
            <person name="Lui A."/>
            <person name="MacDonald P.J.P."/>
            <person name="Mehta T."/>
            <person name="Montmayeur A."/>
            <person name="Murphy C."/>
            <person name="Neiman D."/>
            <person name="Pearson M."/>
            <person name="Priest M."/>
            <person name="Roberts A."/>
            <person name="Saif S."/>
            <person name="Shea T."/>
            <person name="Shenoy N."/>
            <person name="Sisk P."/>
            <person name="Stolte C."/>
            <person name="Sykes S."/>
            <person name="White J."/>
            <person name="Yandava C."/>
            <person name="Nusbaum C."/>
            <person name="Birren B."/>
        </authorList>
    </citation>
    <scope>NUCLEOTIDE SEQUENCE [LARGE SCALE GENOMIC DNA]</scope>
    <source>
        <strain evidence="4 5">29_1</strain>
    </source>
</reference>
<feature type="domain" description="Response regulatory" evidence="2">
    <location>
        <begin position="5"/>
        <end position="121"/>
    </location>
</feature>
<evidence type="ECO:0000313" key="4">
    <source>
        <dbReference type="EMBL" id="EFW03870.1"/>
    </source>
</evidence>
<dbReference type="PANTHER" id="PTHR37299:SF1">
    <property type="entry name" value="STAGE 0 SPORULATION PROTEIN A HOMOLOG"/>
    <property type="match status" value="1"/>
</dbReference>
<dbReference type="RefSeq" id="WP_008789943.1">
    <property type="nucleotide sequence ID" value="NZ_AKCB01000001.1"/>
</dbReference>
<organism evidence="4 5">
    <name type="scientific">Coprobacillus cateniformis</name>
    <dbReference type="NCBI Taxonomy" id="100884"/>
    <lineage>
        <taxon>Bacteria</taxon>
        <taxon>Bacillati</taxon>
        <taxon>Bacillota</taxon>
        <taxon>Erysipelotrichia</taxon>
        <taxon>Erysipelotrichales</taxon>
        <taxon>Coprobacillaceae</taxon>
        <taxon>Coprobacillus</taxon>
    </lineage>
</organism>
<dbReference type="STRING" id="100884.GCA_000269565_00519"/>
<gene>
    <name evidence="4" type="ORF">HMPREF9488_02856</name>
</gene>
<keyword evidence="1" id="KW-0597">Phosphoprotein</keyword>
<dbReference type="SMART" id="SM00850">
    <property type="entry name" value="LytTR"/>
    <property type="match status" value="1"/>
</dbReference>
<dbReference type="GO" id="GO:0000156">
    <property type="term" value="F:phosphorelay response regulator activity"/>
    <property type="evidence" value="ECO:0007669"/>
    <property type="project" value="InterPro"/>
</dbReference>
<dbReference type="InterPro" id="IPR001789">
    <property type="entry name" value="Sig_transdc_resp-reg_receiver"/>
</dbReference>
<dbReference type="GeneID" id="78228426"/>
<sequence length="238" mass="28185">MGIIKVAICDDDQYMCEKVHDFLKLFFSRQHITVLYYFFADGMYLLESDEIFDIVILDIEMKIMNGIAVKDKICMERLNSKIIFLTSHRDMAIESVGRNVYGFVPKDEMNRLEKHLNTIMHEYKSHQLINITGESIDIFNVAYIHSSGGYCYFYDRQGNEKVFRILLNKVEKILSPYKQFSRIHQSYIVNFDHVQKCSYGSVELKRKNGLLYLSVSRKYTNEVSQKYIHYRKDRCRNG</sequence>
<dbReference type="HOGENOM" id="CLU_000445_14_2_9"/>
<feature type="domain" description="HTH LytTR-type" evidence="3">
    <location>
        <begin position="129"/>
        <end position="229"/>
    </location>
</feature>
<dbReference type="SMART" id="SM00448">
    <property type="entry name" value="REC"/>
    <property type="match status" value="1"/>
</dbReference>
<dbReference type="Pfam" id="PF00072">
    <property type="entry name" value="Response_reg"/>
    <property type="match status" value="1"/>
</dbReference>
<dbReference type="SUPFAM" id="SSF52172">
    <property type="entry name" value="CheY-like"/>
    <property type="match status" value="1"/>
</dbReference>
<dbReference type="Proteomes" id="UP000003157">
    <property type="component" value="Unassembled WGS sequence"/>
</dbReference>
<dbReference type="Pfam" id="PF04397">
    <property type="entry name" value="LytTR"/>
    <property type="match status" value="1"/>
</dbReference>
<name>E7GDL3_9FIRM</name>
<feature type="modified residue" description="4-aspartylphosphate" evidence="1">
    <location>
        <position position="58"/>
    </location>
</feature>
<comment type="caution">
    <text evidence="4">The sequence shown here is derived from an EMBL/GenBank/DDBJ whole genome shotgun (WGS) entry which is preliminary data.</text>
</comment>
<dbReference type="Gene3D" id="2.40.50.1020">
    <property type="entry name" value="LytTr DNA-binding domain"/>
    <property type="match status" value="1"/>
</dbReference>
<dbReference type="InterPro" id="IPR011006">
    <property type="entry name" value="CheY-like_superfamily"/>
</dbReference>
<dbReference type="CDD" id="cd00156">
    <property type="entry name" value="REC"/>
    <property type="match status" value="1"/>
</dbReference>
<accession>E7GDL3</accession>
<keyword evidence="5" id="KW-1185">Reference proteome</keyword>
<dbReference type="InterPro" id="IPR046947">
    <property type="entry name" value="LytR-like"/>
</dbReference>
<protein>
    <submittedName>
        <fullName evidence="4">Uncharacterized protein</fullName>
    </submittedName>
</protein>
<evidence type="ECO:0000259" key="2">
    <source>
        <dbReference type="PROSITE" id="PS50110"/>
    </source>
</evidence>
<dbReference type="PROSITE" id="PS50110">
    <property type="entry name" value="RESPONSE_REGULATORY"/>
    <property type="match status" value="1"/>
</dbReference>
<evidence type="ECO:0000313" key="5">
    <source>
        <dbReference type="Proteomes" id="UP000003157"/>
    </source>
</evidence>
<evidence type="ECO:0000259" key="3">
    <source>
        <dbReference type="PROSITE" id="PS50930"/>
    </source>
</evidence>
<dbReference type="PROSITE" id="PS50930">
    <property type="entry name" value="HTH_LYTTR"/>
    <property type="match status" value="1"/>
</dbReference>
<dbReference type="eggNOG" id="COG3279">
    <property type="taxonomic scope" value="Bacteria"/>
</dbReference>
<proteinExistence type="predicted"/>